<dbReference type="Proteomes" id="UP001397290">
    <property type="component" value="Unassembled WGS sequence"/>
</dbReference>
<keyword evidence="3" id="KW-1185">Reference proteome</keyword>
<organism evidence="2 3">
    <name type="scientific">Beauveria asiatica</name>
    <dbReference type="NCBI Taxonomy" id="1069075"/>
    <lineage>
        <taxon>Eukaryota</taxon>
        <taxon>Fungi</taxon>
        <taxon>Dikarya</taxon>
        <taxon>Ascomycota</taxon>
        <taxon>Pezizomycotina</taxon>
        <taxon>Sordariomycetes</taxon>
        <taxon>Hypocreomycetidae</taxon>
        <taxon>Hypocreales</taxon>
        <taxon>Cordycipitaceae</taxon>
        <taxon>Beauveria</taxon>
    </lineage>
</organism>
<reference evidence="2 3" key="1">
    <citation type="submission" date="2020-02" db="EMBL/GenBank/DDBJ databases">
        <title>Comparative genomics of the hypocrealean fungal genus Beauvera.</title>
        <authorList>
            <person name="Showalter D.N."/>
            <person name="Bushley K.E."/>
            <person name="Rehner S.A."/>
        </authorList>
    </citation>
    <scope>NUCLEOTIDE SEQUENCE [LARGE SCALE GENOMIC DNA]</scope>
    <source>
        <strain evidence="2 3">ARSEF4384</strain>
    </source>
</reference>
<evidence type="ECO:0000313" key="3">
    <source>
        <dbReference type="Proteomes" id="UP001397290"/>
    </source>
</evidence>
<comment type="caution">
    <text evidence="2">The sequence shown here is derived from an EMBL/GenBank/DDBJ whole genome shotgun (WGS) entry which is preliminary data.</text>
</comment>
<dbReference type="AlphaFoldDB" id="A0AAW0RSB3"/>
<dbReference type="EMBL" id="JAAHCF010000343">
    <property type="protein sequence ID" value="KAK8144853.1"/>
    <property type="molecule type" value="Genomic_DNA"/>
</dbReference>
<protein>
    <recommendedName>
        <fullName evidence="4">Myb/SANT-like domain-containing protein</fullName>
    </recommendedName>
</protein>
<proteinExistence type="predicted"/>
<feature type="compositionally biased region" description="Low complexity" evidence="1">
    <location>
        <begin position="204"/>
        <end position="223"/>
    </location>
</feature>
<evidence type="ECO:0000313" key="2">
    <source>
        <dbReference type="EMBL" id="KAK8144853.1"/>
    </source>
</evidence>
<accession>A0AAW0RSB3</accession>
<name>A0AAW0RSB3_9HYPO</name>
<sequence>MTPPTSTPATARPRRTVLRWKSVEVLFLLSLLLEAKRDNLLNTTKVNLLDPVFQSIVDKMTTNFPRRPFTMENIRSKFRDFRRLWLIFLEAESTPGTTINHEQGTLNMSDVNIQKVVDVHGDIGSRVLQYGMPCGLDVNLDSWREIFDKDIARGRFIRTANQKRRQAADGDTNVDEAARTPTPAPRSRGSSSVSRGRRGGRGSSQGSSLSAARQRLAAGQAASQTTAVAHKEHIHHHEIPGAIDIEQAVEDLQRLDGEMEPEQLVRSAYILGKEPHTAVVWNKLNSKKAKFKFIAMILVTPIIYY</sequence>
<evidence type="ECO:0000256" key="1">
    <source>
        <dbReference type="SAM" id="MobiDB-lite"/>
    </source>
</evidence>
<evidence type="ECO:0008006" key="4">
    <source>
        <dbReference type="Google" id="ProtNLM"/>
    </source>
</evidence>
<gene>
    <name evidence="2" type="ORF">G3M48_005236</name>
</gene>
<feature type="region of interest" description="Disordered" evidence="1">
    <location>
        <begin position="161"/>
        <end position="234"/>
    </location>
</feature>